<gene>
    <name evidence="2" type="ORF">FKG95_24575</name>
</gene>
<dbReference type="AlphaFoldDB" id="A0A545TB77"/>
<proteinExistence type="predicted"/>
<keyword evidence="1" id="KW-0472">Membrane</keyword>
<comment type="caution">
    <text evidence="2">The sequence shown here is derived from an EMBL/GenBank/DDBJ whole genome shotgun (WGS) entry which is preliminary data.</text>
</comment>
<keyword evidence="1" id="KW-0812">Transmembrane</keyword>
<protein>
    <submittedName>
        <fullName evidence="2">Uncharacterized protein</fullName>
    </submittedName>
</protein>
<sequence length="133" mass="16080">MEWRTARHCTTFKWAFVSPLNYAKSRHAALKNNFGVDSFMNLILHFLFYEVLWFFIDLLFAVDRAAKAEKDFVKVKEKVAALIRGREHELSNLSQEIVEVFRRHRFKIIERSDDEIVFRHRFKDSERVTMRLR</sequence>
<name>A0A545TB77_9PROT</name>
<dbReference type="RefSeq" id="WP_142899087.1">
    <property type="nucleotide sequence ID" value="NZ_ML660061.1"/>
</dbReference>
<evidence type="ECO:0000256" key="1">
    <source>
        <dbReference type="SAM" id="Phobius"/>
    </source>
</evidence>
<organism evidence="2 3">
    <name type="scientific">Denitrobaculum tricleocarpae</name>
    <dbReference type="NCBI Taxonomy" id="2591009"/>
    <lineage>
        <taxon>Bacteria</taxon>
        <taxon>Pseudomonadati</taxon>
        <taxon>Pseudomonadota</taxon>
        <taxon>Alphaproteobacteria</taxon>
        <taxon>Rhodospirillales</taxon>
        <taxon>Rhodospirillaceae</taxon>
        <taxon>Denitrobaculum</taxon>
    </lineage>
</organism>
<accession>A0A545TB77</accession>
<keyword evidence="3" id="KW-1185">Reference proteome</keyword>
<evidence type="ECO:0000313" key="2">
    <source>
        <dbReference type="EMBL" id="TQV74456.1"/>
    </source>
</evidence>
<dbReference type="EMBL" id="VHSH01000010">
    <property type="protein sequence ID" value="TQV74456.1"/>
    <property type="molecule type" value="Genomic_DNA"/>
</dbReference>
<reference evidence="2 3" key="1">
    <citation type="submission" date="2019-06" db="EMBL/GenBank/DDBJ databases">
        <title>Whole genome sequence for Rhodospirillaceae sp. R148.</title>
        <authorList>
            <person name="Wang G."/>
        </authorList>
    </citation>
    <scope>NUCLEOTIDE SEQUENCE [LARGE SCALE GENOMIC DNA]</scope>
    <source>
        <strain evidence="2 3">R148</strain>
    </source>
</reference>
<evidence type="ECO:0000313" key="3">
    <source>
        <dbReference type="Proteomes" id="UP000315252"/>
    </source>
</evidence>
<feature type="transmembrane region" description="Helical" evidence="1">
    <location>
        <begin position="42"/>
        <end position="62"/>
    </location>
</feature>
<dbReference type="Proteomes" id="UP000315252">
    <property type="component" value="Unassembled WGS sequence"/>
</dbReference>
<keyword evidence="1" id="KW-1133">Transmembrane helix</keyword>